<dbReference type="HOGENOM" id="CLU_1693574_0_0_11"/>
<dbReference type="Proteomes" id="UP000006072">
    <property type="component" value="Unassembled WGS sequence"/>
</dbReference>
<protein>
    <submittedName>
        <fullName evidence="1">Uncharacterized protein</fullName>
    </submittedName>
</protein>
<proteinExistence type="predicted"/>
<accession>K0UPP7</accession>
<dbReference type="AlphaFoldDB" id="K0UPP7"/>
<gene>
    <name evidence="1" type="ORF">MVAC_28528</name>
</gene>
<comment type="caution">
    <text evidence="1">The sequence shown here is derived from an EMBL/GenBank/DDBJ whole genome shotgun (WGS) entry which is preliminary data.</text>
</comment>
<dbReference type="EMBL" id="ALQA01000113">
    <property type="protein sequence ID" value="EJZ04518.1"/>
    <property type="molecule type" value="Genomic_DNA"/>
</dbReference>
<organism evidence="1 2">
    <name type="scientific">Mycolicibacterium vaccae ATCC 25954</name>
    <dbReference type="NCBI Taxonomy" id="1194972"/>
    <lineage>
        <taxon>Bacteria</taxon>
        <taxon>Bacillati</taxon>
        <taxon>Actinomycetota</taxon>
        <taxon>Actinomycetes</taxon>
        <taxon>Mycobacteriales</taxon>
        <taxon>Mycobacteriaceae</taxon>
        <taxon>Mycolicibacterium</taxon>
    </lineage>
</organism>
<evidence type="ECO:0000313" key="1">
    <source>
        <dbReference type="EMBL" id="EJZ04518.1"/>
    </source>
</evidence>
<name>K0UPP7_MYCVA</name>
<sequence>MTLGLGHLLVGGGGGGAGIIPATSWDFSSIDECDADVGTGLLATFDTAVGAEFDSAAMPAAALVVGASGLARSVGFAEGVDGDVGGLLEAWVVAVCVPATDVGPVVWALARAGCSVVMFAGDGGVPASATVGGGVVWFAAPLASDAAVLACVDGS</sequence>
<dbReference type="PATRIC" id="fig|1194972.3.peg.5657"/>
<reference evidence="1 2" key="1">
    <citation type="journal article" date="2012" name="J. Bacteriol.">
        <title>Complete Genome Sequence of Mycobacterium vaccae Type Strain ATCC 25954.</title>
        <authorList>
            <person name="Ho Y.S."/>
            <person name="Adroub S.A."/>
            <person name="Abadi M."/>
            <person name="Al Alwan B."/>
            <person name="Alkhateeb R."/>
            <person name="Gao G."/>
            <person name="Ragab A."/>
            <person name="Ali S."/>
            <person name="van Soolingen D."/>
            <person name="Bitter W."/>
            <person name="Pain A."/>
            <person name="Abdallah A.M."/>
        </authorList>
    </citation>
    <scope>NUCLEOTIDE SEQUENCE [LARGE SCALE GENOMIC DNA]</scope>
    <source>
        <strain evidence="1 2">ATCC 25954</strain>
    </source>
</reference>
<evidence type="ECO:0000313" key="2">
    <source>
        <dbReference type="Proteomes" id="UP000006072"/>
    </source>
</evidence>
<keyword evidence="2" id="KW-1185">Reference proteome</keyword>